<dbReference type="SUPFAM" id="SSF101941">
    <property type="entry name" value="NAC domain"/>
    <property type="match status" value="1"/>
</dbReference>
<keyword evidence="5" id="KW-0805">Transcription regulation</keyword>
<evidence type="ECO:0000256" key="12">
    <source>
        <dbReference type="SAM" id="Phobius"/>
    </source>
</evidence>
<evidence type="ECO:0000256" key="7">
    <source>
        <dbReference type="ARBA" id="ARBA00023136"/>
    </source>
</evidence>
<sequence length="615" mass="68401">MGISSMESLPLGFRFRPTDEELINHYLRLKINGRDSEVEVIPEVDVCKWEPWDLPGLSVIKTDDPEWFFFCPRDRKYPNGHRSNRATDAGYWKATGKDRTIKSRKSAPSGRSIHLIGMKKTLVFHKGRAPKGERTHWIMHEYRATEKDLDGTSPDQGAFVLCRLFRKADEKADVLKYDEVDPTGLSPTTTKSSPDNTPSEPFQETSILDLHVRTQPEGFNTWLTEKSDNTTPNSLVPVVSCSSDAEDHSEGTTTEVYTLQGGDSVFFDSACGQIDSKVFSPLQSQIHTEFGPCMDSPYADDFGNYHSGLHFQDGTFEQDVCFPELFEILQNDDDNSCEESTGLKNSAVGSETQMPSLFYGNSYLKETGFYSGMGSDMTQAQYDQEMGDPRWSSAHVDVMDSLQMQMPLGSGQAQASIYDPEFGMGDRSALCEDSVGQDASSIESIMGSINNLEESTSQMNPVNHDSELVGGTGIKIRTRKPQNRRNIGNFVTQGTAPRRIRLQMELPPMSVCQSGDASSYSEEQEAQSTGPEAKGDAEHTATADKKGETARESNSTRLRLRLKREDERGHCQVGSSLSSMAPAACLPRSSVYIVSISLVIILFIIFIEIWKCPRF</sequence>
<keyword evidence="7 12" id="KW-0472">Membrane</keyword>
<evidence type="ECO:0000313" key="14">
    <source>
        <dbReference type="EMBL" id="KAA8526057.1"/>
    </source>
</evidence>
<keyword evidence="9" id="KW-0804">Transcription</keyword>
<evidence type="ECO:0000256" key="5">
    <source>
        <dbReference type="ARBA" id="ARBA00023015"/>
    </source>
</evidence>
<keyword evidence="8" id="KW-0010">Activator</keyword>
<keyword evidence="3 12" id="KW-0812">Transmembrane</keyword>
<proteinExistence type="predicted"/>
<dbReference type="Pfam" id="PF02365">
    <property type="entry name" value="NAM"/>
    <property type="match status" value="1"/>
</dbReference>
<keyword evidence="10" id="KW-0539">Nucleus</keyword>
<dbReference type="FunFam" id="2.170.150.80:FF:000002">
    <property type="entry name" value="Nac domain-containing protein 86"/>
    <property type="match status" value="1"/>
</dbReference>
<feature type="region of interest" description="Disordered" evidence="11">
    <location>
        <begin position="178"/>
        <end position="202"/>
    </location>
</feature>
<dbReference type="GO" id="GO:0016020">
    <property type="term" value="C:membrane"/>
    <property type="evidence" value="ECO:0007669"/>
    <property type="project" value="UniProtKB-SubCell"/>
</dbReference>
<protein>
    <recommendedName>
        <fullName evidence="13">NAC domain-containing protein</fullName>
    </recommendedName>
</protein>
<evidence type="ECO:0000256" key="11">
    <source>
        <dbReference type="SAM" id="MobiDB-lite"/>
    </source>
</evidence>
<evidence type="ECO:0000313" key="15">
    <source>
        <dbReference type="Proteomes" id="UP000325577"/>
    </source>
</evidence>
<comment type="subcellular location">
    <subcellularLocation>
        <location evidence="2">Membrane</location>
        <topology evidence="2">Single-pass membrane protein</topology>
    </subcellularLocation>
    <subcellularLocation>
        <location evidence="1">Nucleus</location>
    </subcellularLocation>
</comment>
<dbReference type="EMBL" id="CM018046">
    <property type="protein sequence ID" value="KAA8526057.1"/>
    <property type="molecule type" value="Genomic_DNA"/>
</dbReference>
<evidence type="ECO:0000256" key="2">
    <source>
        <dbReference type="ARBA" id="ARBA00004167"/>
    </source>
</evidence>
<evidence type="ECO:0000256" key="8">
    <source>
        <dbReference type="ARBA" id="ARBA00023159"/>
    </source>
</evidence>
<dbReference type="PANTHER" id="PTHR31744">
    <property type="entry name" value="PROTEIN CUP-SHAPED COTYLEDON 2-RELATED"/>
    <property type="match status" value="1"/>
</dbReference>
<reference evidence="14 15" key="1">
    <citation type="submission" date="2019-09" db="EMBL/GenBank/DDBJ databases">
        <title>A chromosome-level genome assembly of the Chinese tupelo Nyssa sinensis.</title>
        <authorList>
            <person name="Yang X."/>
            <person name="Kang M."/>
            <person name="Yang Y."/>
            <person name="Xiong H."/>
            <person name="Wang M."/>
            <person name="Zhang Z."/>
            <person name="Wang Z."/>
            <person name="Wu H."/>
            <person name="Ma T."/>
            <person name="Liu J."/>
            <person name="Xi Z."/>
        </authorList>
    </citation>
    <scope>NUCLEOTIDE SEQUENCE [LARGE SCALE GENOMIC DNA]</scope>
    <source>
        <strain evidence="14">J267</strain>
        <tissue evidence="14">Leaf</tissue>
    </source>
</reference>
<dbReference type="Gene3D" id="2.170.150.80">
    <property type="entry name" value="NAC domain"/>
    <property type="match status" value="1"/>
</dbReference>
<evidence type="ECO:0000256" key="10">
    <source>
        <dbReference type="ARBA" id="ARBA00023242"/>
    </source>
</evidence>
<dbReference type="InterPro" id="IPR036093">
    <property type="entry name" value="NAC_dom_sf"/>
</dbReference>
<feature type="compositionally biased region" description="Basic and acidic residues" evidence="11">
    <location>
        <begin position="533"/>
        <end position="551"/>
    </location>
</feature>
<feature type="compositionally biased region" description="Polar residues" evidence="11">
    <location>
        <begin position="185"/>
        <end position="202"/>
    </location>
</feature>
<organism evidence="14 15">
    <name type="scientific">Nyssa sinensis</name>
    <dbReference type="NCBI Taxonomy" id="561372"/>
    <lineage>
        <taxon>Eukaryota</taxon>
        <taxon>Viridiplantae</taxon>
        <taxon>Streptophyta</taxon>
        <taxon>Embryophyta</taxon>
        <taxon>Tracheophyta</taxon>
        <taxon>Spermatophyta</taxon>
        <taxon>Magnoliopsida</taxon>
        <taxon>eudicotyledons</taxon>
        <taxon>Gunneridae</taxon>
        <taxon>Pentapetalae</taxon>
        <taxon>asterids</taxon>
        <taxon>Cornales</taxon>
        <taxon>Nyssaceae</taxon>
        <taxon>Nyssa</taxon>
    </lineage>
</organism>
<keyword evidence="15" id="KW-1185">Reference proteome</keyword>
<dbReference type="GO" id="GO:0005634">
    <property type="term" value="C:nucleus"/>
    <property type="evidence" value="ECO:0007669"/>
    <property type="project" value="UniProtKB-SubCell"/>
</dbReference>
<dbReference type="OrthoDB" id="737278at2759"/>
<evidence type="ECO:0000256" key="4">
    <source>
        <dbReference type="ARBA" id="ARBA00022989"/>
    </source>
</evidence>
<dbReference type="AlphaFoldDB" id="A0A5J5A9H8"/>
<feature type="transmembrane region" description="Helical" evidence="12">
    <location>
        <begin position="590"/>
        <end position="610"/>
    </location>
</feature>
<evidence type="ECO:0000256" key="3">
    <source>
        <dbReference type="ARBA" id="ARBA00022692"/>
    </source>
</evidence>
<dbReference type="PANTHER" id="PTHR31744:SF216">
    <property type="entry name" value="NAC TRANSCRIPTION FACTOR"/>
    <property type="match status" value="1"/>
</dbReference>
<evidence type="ECO:0000256" key="6">
    <source>
        <dbReference type="ARBA" id="ARBA00023125"/>
    </source>
</evidence>
<dbReference type="GO" id="GO:0006355">
    <property type="term" value="P:regulation of DNA-templated transcription"/>
    <property type="evidence" value="ECO:0007669"/>
    <property type="project" value="InterPro"/>
</dbReference>
<dbReference type="PROSITE" id="PS51005">
    <property type="entry name" value="NAC"/>
    <property type="match status" value="1"/>
</dbReference>
<accession>A0A5J5A9H8</accession>
<dbReference type="Proteomes" id="UP000325577">
    <property type="component" value="Linkage Group LG3"/>
</dbReference>
<evidence type="ECO:0000256" key="1">
    <source>
        <dbReference type="ARBA" id="ARBA00004123"/>
    </source>
</evidence>
<feature type="domain" description="NAC" evidence="13">
    <location>
        <begin position="9"/>
        <end position="167"/>
    </location>
</feature>
<evidence type="ECO:0000259" key="13">
    <source>
        <dbReference type="PROSITE" id="PS51005"/>
    </source>
</evidence>
<keyword evidence="4 12" id="KW-1133">Transmembrane helix</keyword>
<dbReference type="InterPro" id="IPR003441">
    <property type="entry name" value="NAC-dom"/>
</dbReference>
<feature type="region of interest" description="Disordered" evidence="11">
    <location>
        <begin position="510"/>
        <end position="555"/>
    </location>
</feature>
<evidence type="ECO:0000256" key="9">
    <source>
        <dbReference type="ARBA" id="ARBA00023163"/>
    </source>
</evidence>
<gene>
    <name evidence="14" type="ORF">F0562_007843</name>
</gene>
<name>A0A5J5A9H8_9ASTE</name>
<keyword evidence="6" id="KW-0238">DNA-binding</keyword>
<dbReference type="GO" id="GO:0000976">
    <property type="term" value="F:transcription cis-regulatory region binding"/>
    <property type="evidence" value="ECO:0007669"/>
    <property type="project" value="UniProtKB-ARBA"/>
</dbReference>